<evidence type="ECO:0000313" key="4">
    <source>
        <dbReference type="EMBL" id="RSH93973.1"/>
    </source>
</evidence>
<dbReference type="SMART" id="SM00369">
    <property type="entry name" value="LRR_TYP"/>
    <property type="match status" value="3"/>
</dbReference>
<dbReference type="STRING" id="1890683.A0A427YS78"/>
<feature type="region of interest" description="Disordered" evidence="3">
    <location>
        <begin position="1"/>
        <end position="117"/>
    </location>
</feature>
<feature type="compositionally biased region" description="Low complexity" evidence="3">
    <location>
        <begin position="17"/>
        <end position="30"/>
    </location>
</feature>
<feature type="region of interest" description="Disordered" evidence="3">
    <location>
        <begin position="650"/>
        <end position="672"/>
    </location>
</feature>
<feature type="compositionally biased region" description="Polar residues" evidence="3">
    <location>
        <begin position="1002"/>
        <end position="1011"/>
    </location>
</feature>
<dbReference type="InterPro" id="IPR003591">
    <property type="entry name" value="Leu-rich_rpt_typical-subtyp"/>
</dbReference>
<reference evidence="4 5" key="1">
    <citation type="submission" date="2018-11" db="EMBL/GenBank/DDBJ databases">
        <title>Genome sequence of Saitozyma podzolica DSM 27192.</title>
        <authorList>
            <person name="Aliyu H."/>
            <person name="Gorte O."/>
            <person name="Ochsenreither K."/>
        </authorList>
    </citation>
    <scope>NUCLEOTIDE SEQUENCE [LARGE SCALE GENOMIC DNA]</scope>
    <source>
        <strain evidence="4 5">DSM 27192</strain>
    </source>
</reference>
<dbReference type="PANTHER" id="PTHR48051:SF46">
    <property type="entry name" value="LEUCINE RICH REPEAT-CONTAINING DOMAIN PROTEIN"/>
    <property type="match status" value="1"/>
</dbReference>
<dbReference type="Pfam" id="PF13855">
    <property type="entry name" value="LRR_8"/>
    <property type="match status" value="1"/>
</dbReference>
<feature type="region of interest" description="Disordered" evidence="3">
    <location>
        <begin position="1315"/>
        <end position="1334"/>
    </location>
</feature>
<feature type="compositionally biased region" description="Low complexity" evidence="3">
    <location>
        <begin position="104"/>
        <end position="113"/>
    </location>
</feature>
<comment type="caution">
    <text evidence="4">The sequence shown here is derived from an EMBL/GenBank/DDBJ whole genome shotgun (WGS) entry which is preliminary data.</text>
</comment>
<feature type="compositionally biased region" description="Polar residues" evidence="3">
    <location>
        <begin position="946"/>
        <end position="955"/>
    </location>
</feature>
<dbReference type="Gene3D" id="3.80.10.10">
    <property type="entry name" value="Ribonuclease Inhibitor"/>
    <property type="match status" value="1"/>
</dbReference>
<dbReference type="EMBL" id="RSCD01000003">
    <property type="protein sequence ID" value="RSH93973.1"/>
    <property type="molecule type" value="Genomic_DNA"/>
</dbReference>
<feature type="compositionally biased region" description="Polar residues" evidence="3">
    <location>
        <begin position="877"/>
        <end position="894"/>
    </location>
</feature>
<feature type="region of interest" description="Disordered" evidence="3">
    <location>
        <begin position="146"/>
        <end position="181"/>
    </location>
</feature>
<dbReference type="OrthoDB" id="1394818at2759"/>
<evidence type="ECO:0000256" key="3">
    <source>
        <dbReference type="SAM" id="MobiDB-lite"/>
    </source>
</evidence>
<feature type="compositionally biased region" description="Low complexity" evidence="3">
    <location>
        <begin position="151"/>
        <end position="162"/>
    </location>
</feature>
<dbReference type="InterPro" id="IPR050216">
    <property type="entry name" value="LRR_domain-containing"/>
</dbReference>
<feature type="region of interest" description="Disordered" evidence="3">
    <location>
        <begin position="393"/>
        <end position="428"/>
    </location>
</feature>
<feature type="region of interest" description="Disordered" evidence="3">
    <location>
        <begin position="994"/>
        <end position="1057"/>
    </location>
</feature>
<dbReference type="PROSITE" id="PS51450">
    <property type="entry name" value="LRR"/>
    <property type="match status" value="1"/>
</dbReference>
<feature type="region of interest" description="Disordered" evidence="3">
    <location>
        <begin position="1346"/>
        <end position="1376"/>
    </location>
</feature>
<feature type="region of interest" description="Disordered" evidence="3">
    <location>
        <begin position="1250"/>
        <end position="1306"/>
    </location>
</feature>
<protein>
    <submittedName>
        <fullName evidence="4">RAM signaling network component</fullName>
    </submittedName>
</protein>
<sequence>MSSRTSPLIPPHPYPSTPSSSSSSTVTPTPSTLPTPRQPLPPPRSALRVNTDFGRYRSNSSAPPPPSPLEIPHHQFSRSMSHASPLPYSPTTATRDRDGRDTRGAQGTQGTQGMPAIGSLALGQERDGGDLERGGDVMLAVNGLRARMDGSSPSSPIRSSSPLRFSTNRNEGEREELGGQNEEQTMKRIREALERSGDEGDTLDLSRRGIEGIGAEAVEMLRKGVGKESKGVWRLALSYNSLRDGCIDDSFSKLSRLRYLNLKGNNLSAFPHALTEMPALEILDLSKNRLTKFPDVPGKLSQLKVLSLTTNKIYTLPAYLVSFNSLKVFKVDSNPIEWPPREVLGALVDNEPSRHAGESGSRPTKDEDLRPWIENMKSWMRQRSAETDRLLERTNANVEQDGYLASEEEPSSAMSFDEPPSAGPWANHSSSSLVAMASMQTIRPLREESQPSSPSIRPPLGQRNRSATMSNDSLVRSSSPGLFPPSALGSRHDRSTSASSYTPPVSASTATSSTPSTHSRKSSGSGSGLALAALANLPPPPPIPVSTGHNRGASYTATQRLSANLTAKKSLPDLRQSHAKIIAERRDSGGPVEETRHLGMGISSPISKRVPLSPGWGDNVLARSPLSAGAGAGMVAELDAGRTIRRTRLGAGEELGERRDTHTQDGPPVDESRNSYFRRLSTLPVSTISKAIPPALLKFIDAIRGILFALSQLHSALRQYLVFAVDDRIAGIFKRVMEPAANYMNTLVNALDRFDSMSRRNTPPVQAVRGVIQATRESVGVFAKVVAILRMQVPALRGCDERYTRTLLLMIYGSMAEVACSWTAMAPLLEEIKTLLSSEAALPARAFMMGGTKMVQSNSFSGRTPISPIPERGESHSPPSVTRTANTSVGNSPLHQLLDASPAPTPPLNRGGGRMSRRQGGSFSTEDVERGMLMGSPKERERDQEATGSTTNFNNVAMMGTGTIRHRPSNSAHSLLERTVELAGEEEQIVPTSRSHVELHSMASTSATSVPITPPEEHHPAQPTAMVPTTSQMSTMGHKPSSSSGSSHALSLSTGLPPPVPLSMRKLSVDVRPPTPASATLFDEDLLDVIEKATDIAFTVWLKLAEDIGASDPFGVPPGHIKTASQSSLSSQLESAHLKSSFSSMNLRPQDMDIPPKILAELVHLLGASEQITATLRESLMGLRANPLSYASTTLPDDAQAFIKTVVKVSELVKIVSAHHTFPTSVRQSCSRLTQATRECAILMQVSSLRPGSSTSGAFPGTSGFPNPNSARPYSPMHYSRSSQGGAGSSSEDLQVPPSSSGWDMTTTTLTASMASGAGAGAGSGSTPRSQGLRGLQLPTRQAALGMGRSKTSGDAGYYGSQRGQLRSAQPGQVAF</sequence>
<keyword evidence="1" id="KW-0433">Leucine-rich repeat</keyword>
<feature type="region of interest" description="Disordered" evidence="3">
    <location>
        <begin position="443"/>
        <end position="552"/>
    </location>
</feature>
<dbReference type="SUPFAM" id="SSF52058">
    <property type="entry name" value="L domain-like"/>
    <property type="match status" value="1"/>
</dbReference>
<proteinExistence type="predicted"/>
<feature type="compositionally biased region" description="Low complexity" evidence="3">
    <location>
        <begin position="1033"/>
        <end position="1054"/>
    </location>
</feature>
<evidence type="ECO:0000256" key="2">
    <source>
        <dbReference type="ARBA" id="ARBA00022737"/>
    </source>
</evidence>
<dbReference type="Proteomes" id="UP000279259">
    <property type="component" value="Unassembled WGS sequence"/>
</dbReference>
<feature type="compositionally biased region" description="Polar residues" evidence="3">
    <location>
        <begin position="1362"/>
        <end position="1376"/>
    </location>
</feature>
<evidence type="ECO:0000256" key="1">
    <source>
        <dbReference type="ARBA" id="ARBA00022614"/>
    </source>
</evidence>
<gene>
    <name evidence="4" type="primary">SOG2</name>
    <name evidence="4" type="ORF">EHS25_006626</name>
</gene>
<dbReference type="InterPro" id="IPR001611">
    <property type="entry name" value="Leu-rich_rpt"/>
</dbReference>
<feature type="compositionally biased region" description="Polar residues" evidence="3">
    <location>
        <begin position="463"/>
        <end position="480"/>
    </location>
</feature>
<accession>A0A427YS78</accession>
<feature type="compositionally biased region" description="Low complexity" evidence="3">
    <location>
        <begin position="496"/>
        <end position="536"/>
    </location>
</feature>
<feature type="compositionally biased region" description="Pro residues" evidence="3">
    <location>
        <begin position="31"/>
        <end position="44"/>
    </location>
</feature>
<dbReference type="GO" id="GO:0005737">
    <property type="term" value="C:cytoplasm"/>
    <property type="evidence" value="ECO:0007669"/>
    <property type="project" value="TreeGrafter"/>
</dbReference>
<keyword evidence="2" id="KW-0677">Repeat</keyword>
<dbReference type="Pfam" id="PF10428">
    <property type="entry name" value="SOG2"/>
    <property type="match status" value="1"/>
</dbReference>
<organism evidence="4 5">
    <name type="scientific">Saitozyma podzolica</name>
    <dbReference type="NCBI Taxonomy" id="1890683"/>
    <lineage>
        <taxon>Eukaryota</taxon>
        <taxon>Fungi</taxon>
        <taxon>Dikarya</taxon>
        <taxon>Basidiomycota</taxon>
        <taxon>Agaricomycotina</taxon>
        <taxon>Tremellomycetes</taxon>
        <taxon>Tremellales</taxon>
        <taxon>Trimorphomycetaceae</taxon>
        <taxon>Saitozyma</taxon>
    </lineage>
</organism>
<feature type="compositionally biased region" description="Basic and acidic residues" evidence="3">
    <location>
        <begin position="94"/>
        <end position="103"/>
    </location>
</feature>
<dbReference type="InterPro" id="IPR019487">
    <property type="entry name" value="RAM_signalling_pathway_SOG2"/>
</dbReference>
<keyword evidence="5" id="KW-1185">Reference proteome</keyword>
<evidence type="ECO:0000313" key="5">
    <source>
        <dbReference type="Proteomes" id="UP000279259"/>
    </source>
</evidence>
<name>A0A427YS78_9TREE</name>
<feature type="region of interest" description="Disordered" evidence="3">
    <location>
        <begin position="858"/>
        <end position="956"/>
    </location>
</feature>
<dbReference type="PANTHER" id="PTHR48051">
    <property type="match status" value="1"/>
</dbReference>
<dbReference type="InterPro" id="IPR032675">
    <property type="entry name" value="LRR_dom_sf"/>
</dbReference>